<reference evidence="3 4" key="3">
    <citation type="submission" date="2017-09" db="EMBL/GenBank/DDBJ databases">
        <title>Tripartite evolution among Lactobacillus johnsonii, Lactobacillus taiwanensis, Lactobacillus reuteri and their rodent host.</title>
        <authorList>
            <person name="Wang T."/>
            <person name="Knowles S."/>
            <person name="Cheng C."/>
        </authorList>
    </citation>
    <scope>NUCLEOTIDE SEQUENCE [LARGE SCALE GENOMIC DNA]</scope>
    <source>
        <strain evidence="2 3">609q</strain>
        <strain evidence="1 4">609u</strain>
    </source>
</reference>
<protein>
    <submittedName>
        <fullName evidence="2">Uncharacterized protein</fullName>
    </submittedName>
</protein>
<dbReference type="RefSeq" id="WP_065169584.1">
    <property type="nucleotide sequence ID" value="NZ_CAOXJC010000004.1"/>
</dbReference>
<comment type="caution">
    <text evidence="2">The sequence shown here is derived from an EMBL/GenBank/DDBJ whole genome shotgun (WGS) entry which is preliminary data.</text>
</comment>
<sequence>MTPAAQVVSLIKKNISQFDGLKSEHVHSFMISQEDKTKTDAIIVVSEAPGGRHGYGNGVPIFERRRLQIEFYYPKNYMKDMEGLEKQIKSFLFAHGFVCYANAGHVISPDQQNITNTLKFNYQKEDII</sequence>
<dbReference type="EMBL" id="NGNX01000063">
    <property type="protein sequence ID" value="OYR89924.1"/>
    <property type="molecule type" value="Genomic_DNA"/>
</dbReference>
<dbReference type="Proteomes" id="UP000215828">
    <property type="component" value="Unassembled WGS sequence"/>
</dbReference>
<dbReference type="AlphaFoldDB" id="A0A256L935"/>
<dbReference type="EMBL" id="NGNV01000063">
    <property type="protein sequence ID" value="OYR86839.1"/>
    <property type="molecule type" value="Genomic_DNA"/>
</dbReference>
<evidence type="ECO:0000313" key="3">
    <source>
        <dbReference type="Proteomes" id="UP000215828"/>
    </source>
</evidence>
<proteinExistence type="predicted"/>
<reference evidence="2 3" key="1">
    <citation type="submission" date="2017-04" db="EMBL/GenBank/DDBJ databases">
        <authorList>
            <person name="Afonso C.L."/>
            <person name="Miller P.J."/>
            <person name="Scott M.A."/>
            <person name="Spackman E."/>
            <person name="Goraichik I."/>
            <person name="Dimitrov K.M."/>
            <person name="Suarez D.L."/>
            <person name="Swayne D.E."/>
        </authorList>
    </citation>
    <scope>NUCLEOTIDE SEQUENCE [LARGE SCALE GENOMIC DNA]</scope>
    <source>
        <strain evidence="2 3">609q</strain>
    </source>
</reference>
<accession>A0A256L935</accession>
<gene>
    <name evidence="1" type="ORF">CBF53_10320</name>
    <name evidence="2" type="ORF">CBF70_11170</name>
</gene>
<reference evidence="1 4" key="2">
    <citation type="submission" date="2017-05" db="EMBL/GenBank/DDBJ databases">
        <authorList>
            <person name="Lin X.B."/>
            <person name="Stothard P."/>
            <person name="Tasseva G."/>
            <person name="Walter J."/>
        </authorList>
    </citation>
    <scope>NUCLEOTIDE SEQUENCE [LARGE SCALE GENOMIC DNA]</scope>
    <source>
        <strain evidence="1 4">609u</strain>
    </source>
</reference>
<organism evidence="2 3">
    <name type="scientific">Lactobacillus taiwanensis</name>
    <dbReference type="NCBI Taxonomy" id="508451"/>
    <lineage>
        <taxon>Bacteria</taxon>
        <taxon>Bacillati</taxon>
        <taxon>Bacillota</taxon>
        <taxon>Bacilli</taxon>
        <taxon>Lactobacillales</taxon>
        <taxon>Lactobacillaceae</taxon>
        <taxon>Lactobacillus</taxon>
    </lineage>
</organism>
<evidence type="ECO:0000313" key="2">
    <source>
        <dbReference type="EMBL" id="OYR89924.1"/>
    </source>
</evidence>
<keyword evidence="4" id="KW-1185">Reference proteome</keyword>
<evidence type="ECO:0000313" key="4">
    <source>
        <dbReference type="Proteomes" id="UP000216316"/>
    </source>
</evidence>
<evidence type="ECO:0000313" key="1">
    <source>
        <dbReference type="EMBL" id="OYR86839.1"/>
    </source>
</evidence>
<name>A0A256L935_9LACO</name>
<dbReference type="Proteomes" id="UP000216316">
    <property type="component" value="Unassembled WGS sequence"/>
</dbReference>